<gene>
    <name evidence="1" type="ORF">SDC9_153403</name>
</gene>
<organism evidence="1">
    <name type="scientific">bioreactor metagenome</name>
    <dbReference type="NCBI Taxonomy" id="1076179"/>
    <lineage>
        <taxon>unclassified sequences</taxon>
        <taxon>metagenomes</taxon>
        <taxon>ecological metagenomes</taxon>
    </lineage>
</organism>
<comment type="caution">
    <text evidence="1">The sequence shown here is derived from an EMBL/GenBank/DDBJ whole genome shotgun (WGS) entry which is preliminary data.</text>
</comment>
<evidence type="ECO:0000313" key="1">
    <source>
        <dbReference type="EMBL" id="MPN06147.1"/>
    </source>
</evidence>
<reference evidence="1" key="1">
    <citation type="submission" date="2019-08" db="EMBL/GenBank/DDBJ databases">
        <authorList>
            <person name="Kucharzyk K."/>
            <person name="Murdoch R.W."/>
            <person name="Higgins S."/>
            <person name="Loffler F."/>
        </authorList>
    </citation>
    <scope>NUCLEOTIDE SEQUENCE</scope>
</reference>
<dbReference type="EMBL" id="VSSQ01052037">
    <property type="protein sequence ID" value="MPN06147.1"/>
    <property type="molecule type" value="Genomic_DNA"/>
</dbReference>
<name>A0A645EW95_9ZZZZ</name>
<proteinExistence type="predicted"/>
<dbReference type="AlphaFoldDB" id="A0A645EW95"/>
<accession>A0A645EW95</accession>
<sequence length="101" mass="10774">MLVKKIQTASQSQEALAGDVDFFVGQDGAGVVDHHIRLNGDRLARIVVATAQVVAEPSVRDAVSLNAGAGKQRRFAEQHNVFEGFIVCVCAHGESSPFLTL</sequence>
<protein>
    <submittedName>
        <fullName evidence="1">Uncharacterized protein</fullName>
    </submittedName>
</protein>